<feature type="transmembrane region" description="Helical" evidence="1">
    <location>
        <begin position="172"/>
        <end position="190"/>
    </location>
</feature>
<evidence type="ECO:0000256" key="1">
    <source>
        <dbReference type="SAM" id="Phobius"/>
    </source>
</evidence>
<sequence>MRMLKSGVRIKKGRRLLNWRLPLLSPQPSLKLPTPLFFGIFPHLLIGFSCCSVSLSLILLCVSPHSLSFLTISVSHSTYAALSPSSVALSSTQPHALLCEYLASLPPLFLPTCRTDHSLYVETGRRQFRPLLYPKPRLTTLCSNFCRDYRAHKKMKGNKKIKIKRKRKKRRMRLGLIFRFLLLSLCSVFISKQRLASFLRFRTPPLLHHFSPPFCCCCACAVRSPSIT</sequence>
<protein>
    <recommendedName>
        <fullName evidence="3">Transmembrane protein</fullName>
    </recommendedName>
</protein>
<keyword evidence="1" id="KW-0812">Transmembrane</keyword>
<keyword evidence="1" id="KW-0472">Membrane</keyword>
<organism evidence="2">
    <name type="scientific">Trypanosoma vivax (strain Y486)</name>
    <dbReference type="NCBI Taxonomy" id="1055687"/>
    <lineage>
        <taxon>Eukaryota</taxon>
        <taxon>Discoba</taxon>
        <taxon>Euglenozoa</taxon>
        <taxon>Kinetoplastea</taxon>
        <taxon>Metakinetoplastina</taxon>
        <taxon>Trypanosomatida</taxon>
        <taxon>Trypanosomatidae</taxon>
        <taxon>Trypanosoma</taxon>
        <taxon>Duttonella</taxon>
    </lineage>
</organism>
<feature type="transmembrane region" description="Helical" evidence="1">
    <location>
        <begin position="41"/>
        <end position="62"/>
    </location>
</feature>
<keyword evidence="1" id="KW-1133">Transmembrane helix</keyword>
<dbReference type="AlphaFoldDB" id="G0UAE7"/>
<accession>G0UAE7</accession>
<proteinExistence type="predicted"/>
<evidence type="ECO:0008006" key="3">
    <source>
        <dbReference type="Google" id="ProtNLM"/>
    </source>
</evidence>
<dbReference type="VEuPathDB" id="TriTrypDB:TvY486_1102650"/>
<dbReference type="EMBL" id="HE573027">
    <property type="protein sequence ID" value="CCC52780.1"/>
    <property type="molecule type" value="Genomic_DNA"/>
</dbReference>
<name>G0UAE7_TRYVY</name>
<reference evidence="2" key="1">
    <citation type="journal article" date="2012" name="Proc. Natl. Acad. Sci. U.S.A.">
        <title>Antigenic diversity is generated by distinct evolutionary mechanisms in African trypanosome species.</title>
        <authorList>
            <person name="Jackson A.P."/>
            <person name="Berry A."/>
            <person name="Aslett M."/>
            <person name="Allison H.C."/>
            <person name="Burton P."/>
            <person name="Vavrova-Anderson J."/>
            <person name="Brown R."/>
            <person name="Browne H."/>
            <person name="Corton N."/>
            <person name="Hauser H."/>
            <person name="Gamble J."/>
            <person name="Gilderthorp R."/>
            <person name="Marcello L."/>
            <person name="McQuillan J."/>
            <person name="Otto T.D."/>
            <person name="Quail M.A."/>
            <person name="Sanders M.J."/>
            <person name="van Tonder A."/>
            <person name="Ginger M.L."/>
            <person name="Field M.C."/>
            <person name="Barry J.D."/>
            <person name="Hertz-Fowler C."/>
            <person name="Berriman M."/>
        </authorList>
    </citation>
    <scope>NUCLEOTIDE SEQUENCE</scope>
    <source>
        <strain evidence="2">Y486</strain>
    </source>
</reference>
<gene>
    <name evidence="2" type="ORF">TVY486_1102650</name>
</gene>
<evidence type="ECO:0000313" key="2">
    <source>
        <dbReference type="EMBL" id="CCC52780.1"/>
    </source>
</evidence>